<evidence type="ECO:0000256" key="37">
    <source>
        <dbReference type="ARBA" id="ARBA00082944"/>
    </source>
</evidence>
<dbReference type="SMART" id="SM00430">
    <property type="entry name" value="HOLI"/>
    <property type="match status" value="1"/>
</dbReference>
<evidence type="ECO:0000259" key="40">
    <source>
        <dbReference type="PROSITE" id="PS51030"/>
    </source>
</evidence>
<feature type="domain" description="NR LBD" evidence="41">
    <location>
        <begin position="657"/>
        <end position="898"/>
    </location>
</feature>
<evidence type="ECO:0000256" key="25">
    <source>
        <dbReference type="ARBA" id="ARBA00040940"/>
    </source>
</evidence>
<dbReference type="InterPro" id="IPR029019">
    <property type="entry name" value="HEX_eukaryotic_N"/>
</dbReference>
<dbReference type="InterPro" id="IPR017853">
    <property type="entry name" value="GH"/>
</dbReference>
<evidence type="ECO:0000256" key="8">
    <source>
        <dbReference type="ARBA" id="ARBA00022729"/>
    </source>
</evidence>
<evidence type="ECO:0000256" key="5">
    <source>
        <dbReference type="ARBA" id="ARBA00012663"/>
    </source>
</evidence>
<evidence type="ECO:0000256" key="22">
    <source>
        <dbReference type="ARBA" id="ARBA00023242"/>
    </source>
</evidence>
<evidence type="ECO:0000256" key="9">
    <source>
        <dbReference type="ARBA" id="ARBA00022771"/>
    </source>
</evidence>
<keyword evidence="16" id="KW-0865">Zymogen</keyword>
<dbReference type="FunFam" id="1.10.565.10:FF:000022">
    <property type="entry name" value="Nuclear receptor subfamily 2 group E member 3"/>
    <property type="match status" value="1"/>
</dbReference>
<comment type="catalytic activity">
    <reaction evidence="1">
        <text>Hydrolysis of terminal non-reducing N-acetyl-D-hexosamine residues in N-acetyl-beta-D-hexosaminides.</text>
        <dbReference type="EC" id="3.2.1.52"/>
    </reaction>
</comment>
<evidence type="ECO:0000256" key="13">
    <source>
        <dbReference type="ARBA" id="ARBA00023015"/>
    </source>
</evidence>
<organism evidence="42 43">
    <name type="scientific">Bagarius yarrelli</name>
    <name type="common">Goonch</name>
    <name type="synonym">Bagrus yarrelli</name>
    <dbReference type="NCBI Taxonomy" id="175774"/>
    <lineage>
        <taxon>Eukaryota</taxon>
        <taxon>Metazoa</taxon>
        <taxon>Chordata</taxon>
        <taxon>Craniata</taxon>
        <taxon>Vertebrata</taxon>
        <taxon>Euteleostomi</taxon>
        <taxon>Actinopterygii</taxon>
        <taxon>Neopterygii</taxon>
        <taxon>Teleostei</taxon>
        <taxon>Ostariophysi</taxon>
        <taxon>Siluriformes</taxon>
        <taxon>Sisoridae</taxon>
        <taxon>Sisorinae</taxon>
        <taxon>Bagarius</taxon>
    </lineage>
</organism>
<evidence type="ECO:0000256" key="7">
    <source>
        <dbReference type="ARBA" id="ARBA00022723"/>
    </source>
</evidence>
<evidence type="ECO:0000259" key="41">
    <source>
        <dbReference type="PROSITE" id="PS51843"/>
    </source>
</evidence>
<dbReference type="InterPro" id="IPR035500">
    <property type="entry name" value="NHR-like_dom_sf"/>
</dbReference>
<dbReference type="InterPro" id="IPR013088">
    <property type="entry name" value="Znf_NHR/GATA"/>
</dbReference>
<feature type="compositionally biased region" description="Low complexity" evidence="39">
    <location>
        <begin position="639"/>
        <end position="654"/>
    </location>
</feature>
<comment type="function">
    <text evidence="30">Hydrolyzes the non-reducing end N-acetyl-D-hexosamine and/or sulfated N-acetyl-D-hexosamine of glycoconjugates, such as the oligosaccharide moieties from proteins and neutral glycolipids, or from certain mucopolysaccharides. The isozyme S is as active as the isozyme A on the anionic bis-sulfated glycans, the chondroitin-6-sulfate trisaccharide (C6S-3), and the dermatan sulfate pentasaccharide, and the sulfated glycosphingolipid SM2. The isozyme B does not hydrolyze each of these substrates, however hydrolyzes efficiently neutral oligosaccharide. Only the isozyme A is responsible for the degradation of GM2 gangliosides in the presence of GM2A.</text>
</comment>
<evidence type="ECO:0000256" key="31">
    <source>
        <dbReference type="ARBA" id="ARBA00046515"/>
    </source>
</evidence>
<keyword evidence="20" id="KW-0325">Glycoprotein</keyword>
<dbReference type="PANTHER" id="PTHR22600">
    <property type="entry name" value="BETA-HEXOSAMINIDASE"/>
    <property type="match status" value="1"/>
</dbReference>
<keyword evidence="11" id="KW-0862">Zinc</keyword>
<comment type="catalytic activity">
    <reaction evidence="24">
        <text>beta-D-GalNAc-(1-&gt;4)-alpha-L-IdoA-(1-&gt;3)-beta-D-GalNAc-4-sulfate-(1-&gt;4)-alpha-L-IdoA-(1-&gt;3)-D-GalNAc-4-sulfate + H2O = alpha-L-IdoA-(1-&gt;3)-beta-D-GalNAc-4-sulfate-(1-&gt;4)-alpha-L-IdoA-(1-&gt;3)-D-GalNAc-4-sulfate + N-acetyl-D-galactosamine</text>
        <dbReference type="Rhea" id="RHEA:64372"/>
        <dbReference type="ChEBI" id="CHEBI:15377"/>
        <dbReference type="ChEBI" id="CHEBI:28037"/>
        <dbReference type="ChEBI" id="CHEBI:152565"/>
        <dbReference type="ChEBI" id="CHEBI:152566"/>
    </reaction>
    <physiologicalReaction direction="left-to-right" evidence="24">
        <dbReference type="Rhea" id="RHEA:64373"/>
    </physiologicalReaction>
</comment>
<protein>
    <recommendedName>
        <fullName evidence="25">Beta-hexosaminidase subunit alpha</fullName>
        <ecNumber evidence="5">3.2.1.52</ecNumber>
    </recommendedName>
    <alternativeName>
        <fullName evidence="26">Beta-N-acetylhexosaminidase subunit alpha</fullName>
    </alternativeName>
    <alternativeName>
        <fullName evidence="27">N-acetyl-beta-glucosaminidase subunit alpha</fullName>
    </alternativeName>
    <alternativeName>
        <fullName evidence="36">Nuclear receptor subfamily 2 group E member 3</fullName>
    </alternativeName>
    <alternativeName>
        <fullName evidence="35">Photoreceptor-specific nuclear receptor</fullName>
    </alternativeName>
    <alternativeName>
        <fullName evidence="37">Retina-specific nuclear receptor</fullName>
    </alternativeName>
</protein>
<evidence type="ECO:0000256" key="34">
    <source>
        <dbReference type="ARBA" id="ARBA00053319"/>
    </source>
</evidence>
<dbReference type="PRINTS" id="PR00738">
    <property type="entry name" value="GLHYDRLASE20"/>
</dbReference>
<sequence>MPQRITQSNERYVLHPQLFSYHYADDSTVRHGCSVLDDAFRRYFRIVFPDSAEATGSKITWFDPEPFTVSVSVRNGGCDEFPNESSNESYNLSISKDQAVLKAESVWGALRGLESFSQLVYQDDYNSYLINKTEIEDYPRFSFRGLLLDTSRHYLPVRTILKTLDAMAYNKLNVFHWHIVDDPSFPYQSYTYPDLSNKGAFHPKTHIYTQSDVRSVIAHARLRGIRVVPEFDSPGHTQSWSKGQPDLLTPCYKKAVPSGTFGPINPTLSSSYQFMRGLFEEVTSVFPDSFVHLGGDEVDFKCWKSNPNVQLFMGNMGFGYDYTKLESYYMESIINITAAFNKTSIVWQDVFDYHKPSGAQYVVEVWKRGCYLCKVRQVVKAGLKVILAAPFYLDLPGPTHDWARYYTVRPLSFKGTKQQKMLVIGGEVCMWGEYVDAANLSPRLWPRASAAAERLWSNEEQTSSVDKAFPRLQDFRCKMIREPRQDRDSNTLEHHRSQGEQVTDFTGHYFTKQATSSGEQIRVNSGKHYGIYACNGCSGFFKRSVRRRLIYRCQAGTGMCPVDKAHRNQCQACRLKKCLQAGMNKDAVQNERQPRSTAQIRLDSLDIDTEKEHLATTREPTSSSPTCSVISRPLLGSSISSSINSSGPSQHNSSPKTSHRFMASLMTAETCTKLEPEDADENIDVTSNEPERNPPENTTLYPYSCPESIYETSARLLFMSVKWAKNLPVFSHLPFRDQVILLEEAWSELFLLCAIQGSLPLESCPLLSLPELSPSSQSKSSSYASELRLLQELSSRFKTLQVDPTEFACLKAIVLFKPETSGLKDPEQVEHLQDQSQVMLAQHIHTFYSSQAARFGRLLLLLPSLHFTVPNYERIVVFRLGRIRPPKGPGVVLMLPLIDQWRRVDLRTRAFNIPPCKVTTKDGGLVSVGADIQFRIWNPLMSVVAVQDLNASTRLTAQNAMTQILGKRTMDINELTKPWGLEVDRVELTLESVLRAPDQSHSGPLIMPPSVPGLEGLTGPLQLAMQFLGQTTAVTTPAKDKVLFTDELNTENPETESSSVMEELLAAVRLVLSESLVRQVGACFQFHINTSSGQTRSYYVDLTQNSGTCGAGEAAQPDVSLSMSEQDMLAMFQGSLRPVVAYSSGRLGVEGDLNTAMKLDTLVKLIKTS</sequence>
<dbReference type="GO" id="GO:0043565">
    <property type="term" value="F:sequence-specific DNA binding"/>
    <property type="evidence" value="ECO:0007669"/>
    <property type="project" value="InterPro"/>
</dbReference>
<feature type="active site" description="Proton donor" evidence="38">
    <location>
        <position position="297"/>
    </location>
</feature>
<evidence type="ECO:0000256" key="4">
    <source>
        <dbReference type="ARBA" id="ARBA00006285"/>
    </source>
</evidence>
<dbReference type="SUPFAM" id="SSF51445">
    <property type="entry name" value="(Trans)glycosidases"/>
    <property type="match status" value="1"/>
</dbReference>
<name>A0A556U441_BAGYA</name>
<dbReference type="Proteomes" id="UP000319801">
    <property type="component" value="Unassembled WGS sequence"/>
</dbReference>
<dbReference type="PROSITE" id="PS51843">
    <property type="entry name" value="NR_LBD"/>
    <property type="match status" value="1"/>
</dbReference>
<dbReference type="Pfam" id="PF14845">
    <property type="entry name" value="Glycohydro_20b2"/>
    <property type="match status" value="1"/>
</dbReference>
<evidence type="ECO:0000256" key="36">
    <source>
        <dbReference type="ARBA" id="ARBA00079595"/>
    </source>
</evidence>
<dbReference type="Pfam" id="PF00104">
    <property type="entry name" value="Hormone_recep"/>
    <property type="match status" value="1"/>
</dbReference>
<evidence type="ECO:0000256" key="32">
    <source>
        <dbReference type="ARBA" id="ARBA00047301"/>
    </source>
</evidence>
<dbReference type="OrthoDB" id="5774777at2759"/>
<keyword evidence="17" id="KW-1015">Disulfide bond</keyword>
<dbReference type="SMART" id="SM00399">
    <property type="entry name" value="ZnF_C4"/>
    <property type="match status" value="1"/>
</dbReference>
<evidence type="ECO:0000256" key="15">
    <source>
        <dbReference type="ARBA" id="ARBA00023125"/>
    </source>
</evidence>
<keyword evidence="9" id="KW-0863">Zinc-finger</keyword>
<comment type="catalytic activity">
    <reaction evidence="33">
        <text>N-acetyl-beta-D-6-sulfogalactosaminyl-(1-&gt;4)-alpha-L-iduronyl-(1-&gt;3)-N-acetyl-D-6-sulfogalactosamine + H2O = alpha-L-iduronyl-(1-&gt;3)-N-acetyl-D-6-sulfogalactosamine + N-acetyl-D-6-sulfogalactosamine</text>
        <dbReference type="Rhea" id="RHEA:64384"/>
        <dbReference type="ChEBI" id="CHEBI:15377"/>
        <dbReference type="ChEBI" id="CHEBI:152567"/>
        <dbReference type="ChEBI" id="CHEBI:152568"/>
        <dbReference type="ChEBI" id="CHEBI:153064"/>
    </reaction>
    <physiologicalReaction direction="left-to-right" evidence="33">
        <dbReference type="Rhea" id="RHEA:64385"/>
    </physiologicalReaction>
</comment>
<dbReference type="SUPFAM" id="SSF57716">
    <property type="entry name" value="Glucocorticoid receptor-like (DNA-binding domain)"/>
    <property type="match status" value="1"/>
</dbReference>
<keyword evidence="22" id="KW-0539">Nucleus</keyword>
<keyword evidence="43" id="KW-1185">Reference proteome</keyword>
<dbReference type="Gene3D" id="3.30.479.30">
    <property type="entry name" value="Band 7 domain"/>
    <property type="match status" value="1"/>
</dbReference>
<keyword evidence="23" id="KW-0326">Glycosidase</keyword>
<evidence type="ECO:0000256" key="28">
    <source>
        <dbReference type="ARBA" id="ARBA00043767"/>
    </source>
</evidence>
<dbReference type="GO" id="GO:0004563">
    <property type="term" value="F:beta-N-acetylhexosaminidase activity"/>
    <property type="evidence" value="ECO:0007669"/>
    <property type="project" value="UniProtKB-EC"/>
</dbReference>
<evidence type="ECO:0000256" key="1">
    <source>
        <dbReference type="ARBA" id="ARBA00001231"/>
    </source>
</evidence>
<feature type="region of interest" description="Disordered" evidence="39">
    <location>
        <begin position="639"/>
        <end position="658"/>
    </location>
</feature>
<dbReference type="InterPro" id="IPR001107">
    <property type="entry name" value="Band_7"/>
</dbReference>
<evidence type="ECO:0000256" key="6">
    <source>
        <dbReference type="ARBA" id="ARBA00022499"/>
    </source>
</evidence>
<comment type="catalytic activity">
    <reaction evidence="29">
        <text>a ganglioside GM2 + H2O = a ganglioside GM3 + N-acetyl-beta-D-galactosamine</text>
        <dbReference type="Rhea" id="RHEA:47968"/>
        <dbReference type="ChEBI" id="CHEBI:15377"/>
        <dbReference type="ChEBI" id="CHEBI:28497"/>
        <dbReference type="ChEBI" id="CHEBI:79210"/>
        <dbReference type="ChEBI" id="CHEBI:79218"/>
    </reaction>
    <physiologicalReaction direction="left-to-right" evidence="29">
        <dbReference type="Rhea" id="RHEA:47969"/>
    </physiologicalReaction>
</comment>
<dbReference type="GO" id="GO:0016020">
    <property type="term" value="C:membrane"/>
    <property type="evidence" value="ECO:0007669"/>
    <property type="project" value="TreeGrafter"/>
</dbReference>
<dbReference type="InterPro" id="IPR003033">
    <property type="entry name" value="SCP2_sterol-bd_dom"/>
</dbReference>
<evidence type="ECO:0000256" key="3">
    <source>
        <dbReference type="ARBA" id="ARBA00004371"/>
    </source>
</evidence>
<evidence type="ECO:0000256" key="23">
    <source>
        <dbReference type="ARBA" id="ARBA00023295"/>
    </source>
</evidence>
<dbReference type="GO" id="GO:0005764">
    <property type="term" value="C:lysosome"/>
    <property type="evidence" value="ECO:0007669"/>
    <property type="project" value="UniProtKB-SubCell"/>
</dbReference>
<dbReference type="Gene3D" id="3.30.50.10">
    <property type="entry name" value="Erythroid Transcription Factor GATA-1, subunit A"/>
    <property type="match status" value="1"/>
</dbReference>
<dbReference type="PROSITE" id="PS51030">
    <property type="entry name" value="NUCLEAR_REC_DBD_2"/>
    <property type="match status" value="1"/>
</dbReference>
<evidence type="ECO:0000256" key="38">
    <source>
        <dbReference type="PIRSR" id="PIRSR625705-1"/>
    </source>
</evidence>
<dbReference type="EC" id="3.2.1.52" evidence="5"/>
<keyword evidence="19" id="KW-0675">Receptor</keyword>
<evidence type="ECO:0000256" key="30">
    <source>
        <dbReference type="ARBA" id="ARBA00045782"/>
    </source>
</evidence>
<evidence type="ECO:0000313" key="42">
    <source>
        <dbReference type="EMBL" id="TSM52277.1"/>
    </source>
</evidence>
<evidence type="ECO:0000256" key="35">
    <source>
        <dbReference type="ARBA" id="ARBA00071097"/>
    </source>
</evidence>
<comment type="catalytic activity">
    <reaction evidence="28">
        <text>a ganglioside GM2 (d18:1(4E)) + H2O = a ganglioside GM3 (d18:1(4E)) + N-acetyl-beta-D-galactosamine</text>
        <dbReference type="Rhea" id="RHEA:47940"/>
        <dbReference type="ChEBI" id="CHEBI:15377"/>
        <dbReference type="ChEBI" id="CHEBI:28497"/>
        <dbReference type="ChEBI" id="CHEBI:60065"/>
        <dbReference type="ChEBI" id="CHEBI:71502"/>
    </reaction>
    <physiologicalReaction direction="left-to-right" evidence="28">
        <dbReference type="Rhea" id="RHEA:47941"/>
    </physiologicalReaction>
</comment>
<dbReference type="SMART" id="SM00244">
    <property type="entry name" value="PHB"/>
    <property type="match status" value="1"/>
</dbReference>
<reference evidence="42 43" key="1">
    <citation type="journal article" date="2019" name="Genome Biol. Evol.">
        <title>Whole-Genome Sequencing of the Giant Devil Catfish, Bagarius yarrelli.</title>
        <authorList>
            <person name="Jiang W."/>
            <person name="Lv Y."/>
            <person name="Cheng L."/>
            <person name="Yang K."/>
            <person name="Chao B."/>
            <person name="Wang X."/>
            <person name="Li Y."/>
            <person name="Pan X."/>
            <person name="You X."/>
            <person name="Zhang Y."/>
            <person name="Yang J."/>
            <person name="Li J."/>
            <person name="Zhang X."/>
            <person name="Liu S."/>
            <person name="Sun C."/>
            <person name="Yang J."/>
            <person name="Shi Q."/>
        </authorList>
    </citation>
    <scope>NUCLEOTIDE SEQUENCE [LARGE SCALE GENOMIC DNA]</scope>
    <source>
        <strain evidence="42">JWS20170419001</strain>
        <tissue evidence="42">Muscle</tissue>
    </source>
</reference>
<keyword evidence="8" id="KW-0732">Signal</keyword>
<dbReference type="CDD" id="cd06970">
    <property type="entry name" value="NR_DBD_PNR"/>
    <property type="match status" value="1"/>
</dbReference>
<proteinExistence type="inferred from homology"/>
<dbReference type="CDD" id="cd06562">
    <property type="entry name" value="GH20_HexA_HexB-like"/>
    <property type="match status" value="1"/>
</dbReference>
<dbReference type="InterPro" id="IPR025705">
    <property type="entry name" value="Beta_hexosaminidase_sua/sub"/>
</dbReference>
<dbReference type="GO" id="GO:0008270">
    <property type="term" value="F:zinc ion binding"/>
    <property type="evidence" value="ECO:0007669"/>
    <property type="project" value="UniProtKB-KW"/>
</dbReference>
<dbReference type="InterPro" id="IPR029018">
    <property type="entry name" value="Hex-like_dom2"/>
</dbReference>
<evidence type="ECO:0000256" key="11">
    <source>
        <dbReference type="ARBA" id="ARBA00022833"/>
    </source>
</evidence>
<dbReference type="SUPFAM" id="SSF55545">
    <property type="entry name" value="beta-N-acetylhexosaminidase-like domain"/>
    <property type="match status" value="1"/>
</dbReference>
<dbReference type="PRINTS" id="PR00047">
    <property type="entry name" value="STROIDFINGER"/>
</dbReference>
<evidence type="ECO:0000256" key="14">
    <source>
        <dbReference type="ARBA" id="ARBA00023098"/>
    </source>
</evidence>
<dbReference type="InterPro" id="IPR015883">
    <property type="entry name" value="Glyco_hydro_20_cat"/>
</dbReference>
<dbReference type="FunFam" id="3.20.20.80:FF:000063">
    <property type="entry name" value="Beta-hexosaminidase"/>
    <property type="match status" value="1"/>
</dbReference>
<comment type="function">
    <text evidence="34">Orphan nuclear receptor of retinal photoreceptor cells. Transcriptional factor that is an activator of rod development and repressor of cone development. Binds the promoter region of a number of rod- and cone-specific genes, including rhodopsin, M- and S-opsin and rod-specific phosphodiesterase beta subunit. Enhances rhodopsin expression. Represses M- and S-cone opsin expression.</text>
</comment>
<dbReference type="Pfam" id="PF00728">
    <property type="entry name" value="Glyco_hydro_20"/>
    <property type="match status" value="1"/>
</dbReference>
<evidence type="ECO:0000256" key="20">
    <source>
        <dbReference type="ARBA" id="ARBA00023180"/>
    </source>
</evidence>
<dbReference type="Gene3D" id="3.30.379.10">
    <property type="entry name" value="Chitobiase/beta-hexosaminidase domain 2-like"/>
    <property type="match status" value="1"/>
</dbReference>
<dbReference type="InterPro" id="IPR000536">
    <property type="entry name" value="Nucl_hrmn_rcpt_lig-bd"/>
</dbReference>
<dbReference type="Gene3D" id="1.10.565.10">
    <property type="entry name" value="Retinoid X Receptor"/>
    <property type="match status" value="1"/>
</dbReference>
<keyword evidence="6" id="KW-1017">Isopeptide bond</keyword>
<evidence type="ECO:0000256" key="16">
    <source>
        <dbReference type="ARBA" id="ARBA00023145"/>
    </source>
</evidence>
<evidence type="ECO:0000256" key="39">
    <source>
        <dbReference type="SAM" id="MobiDB-lite"/>
    </source>
</evidence>
<dbReference type="Pfam" id="PF00105">
    <property type="entry name" value="zf-C4"/>
    <property type="match status" value="1"/>
</dbReference>
<evidence type="ECO:0000256" key="17">
    <source>
        <dbReference type="ARBA" id="ARBA00023157"/>
    </source>
</evidence>
<dbReference type="SUPFAM" id="SSF55718">
    <property type="entry name" value="SCP-like"/>
    <property type="match status" value="1"/>
</dbReference>
<dbReference type="GO" id="GO:0003700">
    <property type="term" value="F:DNA-binding transcription factor activity"/>
    <property type="evidence" value="ECO:0007669"/>
    <property type="project" value="InterPro"/>
</dbReference>
<keyword evidence="7" id="KW-0479">Metal-binding</keyword>
<dbReference type="GO" id="GO:0030203">
    <property type="term" value="P:glycosaminoglycan metabolic process"/>
    <property type="evidence" value="ECO:0007669"/>
    <property type="project" value="TreeGrafter"/>
</dbReference>
<dbReference type="PANTHER" id="PTHR22600:SF39">
    <property type="entry name" value="BETA-HEXOSAMINIDASE SUBUNIT ALPHA"/>
    <property type="match status" value="1"/>
</dbReference>
<dbReference type="GO" id="GO:0045944">
    <property type="term" value="P:positive regulation of transcription by RNA polymerase II"/>
    <property type="evidence" value="ECO:0007669"/>
    <property type="project" value="UniProtKB-ARBA"/>
</dbReference>
<comment type="subcellular location">
    <subcellularLocation>
        <location evidence="3">Lysosome</location>
    </subcellularLocation>
    <subcellularLocation>
        <location evidence="2">Nucleus</location>
    </subcellularLocation>
</comment>
<evidence type="ECO:0000256" key="12">
    <source>
        <dbReference type="ARBA" id="ARBA00022843"/>
    </source>
</evidence>
<evidence type="ECO:0000256" key="33">
    <source>
        <dbReference type="ARBA" id="ARBA00049464"/>
    </source>
</evidence>
<dbReference type="FunFam" id="3.30.50.10:FF:000028">
    <property type="entry name" value="Nuclear receptor subfamily 2, group E, member 3"/>
    <property type="match status" value="1"/>
</dbReference>
<dbReference type="GO" id="GO:0006689">
    <property type="term" value="P:ganglioside catabolic process"/>
    <property type="evidence" value="ECO:0007669"/>
    <property type="project" value="TreeGrafter"/>
</dbReference>
<evidence type="ECO:0000256" key="27">
    <source>
        <dbReference type="ARBA" id="ARBA00043190"/>
    </source>
</evidence>
<dbReference type="SUPFAM" id="SSF48508">
    <property type="entry name" value="Nuclear receptor ligand-binding domain"/>
    <property type="match status" value="1"/>
</dbReference>
<evidence type="ECO:0000256" key="21">
    <source>
        <dbReference type="ARBA" id="ARBA00023228"/>
    </source>
</evidence>
<dbReference type="SUPFAM" id="SSF117892">
    <property type="entry name" value="Band 7/SPFH domain"/>
    <property type="match status" value="1"/>
</dbReference>
<keyword evidence="14" id="KW-0443">Lipid metabolism</keyword>
<keyword evidence="18" id="KW-0804">Transcription</keyword>
<accession>A0A556U441</accession>
<evidence type="ECO:0000256" key="26">
    <source>
        <dbReference type="ARBA" id="ARBA00041405"/>
    </source>
</evidence>
<comment type="catalytic activity">
    <reaction evidence="32">
        <text>N-acetyl-beta-D-galactosaminyl-(1-&gt;4)-beta-D-3-sulfogalactosyl-(1-&gt;4)-beta-D-glucosyl-(1&lt;-&gt;1')-ceramide + H2O = a beta-D-3-sulfogalactosyl-(1-&gt;4)-beta-D-glucosyl-(1&lt;-&gt;1')-ceramide + N-acetyl-beta-D-galactosamine</text>
        <dbReference type="Rhea" id="RHEA:48276"/>
        <dbReference type="ChEBI" id="CHEBI:15377"/>
        <dbReference type="ChEBI" id="CHEBI:28497"/>
        <dbReference type="ChEBI" id="CHEBI:90163"/>
        <dbReference type="ChEBI" id="CHEBI:90164"/>
    </reaction>
    <physiologicalReaction direction="left-to-right" evidence="32">
        <dbReference type="Rhea" id="RHEA:48277"/>
    </physiologicalReaction>
</comment>
<evidence type="ECO:0000256" key="29">
    <source>
        <dbReference type="ARBA" id="ARBA00043827"/>
    </source>
</evidence>
<gene>
    <name evidence="42" type="ORF">Baya_8039</name>
</gene>
<keyword evidence="12" id="KW-0832">Ubl conjugation</keyword>
<dbReference type="Gene3D" id="3.30.1050.10">
    <property type="entry name" value="SCP2 sterol-binding domain"/>
    <property type="match status" value="1"/>
</dbReference>
<dbReference type="InterPro" id="IPR036527">
    <property type="entry name" value="SCP2_sterol-bd_dom_sf"/>
</dbReference>
<feature type="domain" description="Nuclear receptor" evidence="40">
    <location>
        <begin position="511"/>
        <end position="590"/>
    </location>
</feature>
<comment type="caution">
    <text evidence="42">The sequence shown here is derived from an EMBL/GenBank/DDBJ whole genome shotgun (WGS) entry which is preliminary data.</text>
</comment>
<feature type="region of interest" description="Disordered" evidence="39">
    <location>
        <begin position="674"/>
        <end position="700"/>
    </location>
</feature>
<dbReference type="Pfam" id="PF02036">
    <property type="entry name" value="SCP2"/>
    <property type="match status" value="1"/>
</dbReference>
<comment type="similarity">
    <text evidence="4">Belongs to the glycosyl hydrolase 20 family.</text>
</comment>
<evidence type="ECO:0000256" key="18">
    <source>
        <dbReference type="ARBA" id="ARBA00023163"/>
    </source>
</evidence>
<dbReference type="AlphaFoldDB" id="A0A556U441"/>
<keyword evidence="21" id="KW-0458">Lysosome</keyword>
<keyword evidence="10" id="KW-0378">Hydrolase</keyword>
<evidence type="ECO:0000313" key="43">
    <source>
        <dbReference type="Proteomes" id="UP000319801"/>
    </source>
</evidence>
<dbReference type="CDD" id="cd06950">
    <property type="entry name" value="NR_LBD_Tlx_PNR_like"/>
    <property type="match status" value="1"/>
</dbReference>
<keyword evidence="15" id="KW-0238">DNA-binding</keyword>
<dbReference type="GO" id="GO:0005634">
    <property type="term" value="C:nucleus"/>
    <property type="evidence" value="ECO:0007669"/>
    <property type="project" value="UniProtKB-SubCell"/>
</dbReference>
<evidence type="ECO:0000256" key="2">
    <source>
        <dbReference type="ARBA" id="ARBA00004123"/>
    </source>
</evidence>
<comment type="subunit">
    <text evidence="31">There are 3 beta-hexosaminidase isozymes: isozyme A (hexosaminidase A) is a heterodimer composed of one subunit alpha and one subunit beta (chain A and B); isozyme B (hexosaminidase B) is a homodimer of two beta subunits (two chains A and B); isozyme S (hexosaminidase S) is a homodimer of two alpha subunits. The composition of the dimer (isozyme A versus isozyme S) has a significant effect on the substrate specificity of the alpha subunit active site.</text>
</comment>
<dbReference type="GO" id="GO:0005975">
    <property type="term" value="P:carbohydrate metabolic process"/>
    <property type="evidence" value="ECO:0007669"/>
    <property type="project" value="InterPro"/>
</dbReference>
<dbReference type="InterPro" id="IPR001628">
    <property type="entry name" value="Znf_hrmn_rcpt"/>
</dbReference>
<evidence type="ECO:0000256" key="10">
    <source>
        <dbReference type="ARBA" id="ARBA00022801"/>
    </source>
</evidence>
<evidence type="ECO:0000256" key="24">
    <source>
        <dbReference type="ARBA" id="ARBA00023505"/>
    </source>
</evidence>
<dbReference type="EMBL" id="VCAZ01000046">
    <property type="protein sequence ID" value="TSM52277.1"/>
    <property type="molecule type" value="Genomic_DNA"/>
</dbReference>
<dbReference type="Gene3D" id="3.20.20.80">
    <property type="entry name" value="Glycosidases"/>
    <property type="match status" value="1"/>
</dbReference>
<dbReference type="InterPro" id="IPR036013">
    <property type="entry name" value="Band_7/SPFH_dom_sf"/>
</dbReference>
<evidence type="ECO:0000256" key="19">
    <source>
        <dbReference type="ARBA" id="ARBA00023170"/>
    </source>
</evidence>
<keyword evidence="13" id="KW-0805">Transcription regulation</keyword>